<organism evidence="1 2">
    <name type="scientific">Bursaphelenchus xylophilus</name>
    <name type="common">Pinewood nematode worm</name>
    <name type="synonym">Aphelenchoides xylophilus</name>
    <dbReference type="NCBI Taxonomy" id="6326"/>
    <lineage>
        <taxon>Eukaryota</taxon>
        <taxon>Metazoa</taxon>
        <taxon>Ecdysozoa</taxon>
        <taxon>Nematoda</taxon>
        <taxon>Chromadorea</taxon>
        <taxon>Rhabditida</taxon>
        <taxon>Tylenchina</taxon>
        <taxon>Tylenchomorpha</taxon>
        <taxon>Aphelenchoidea</taxon>
        <taxon>Aphelenchoididae</taxon>
        <taxon>Bursaphelenchus</taxon>
    </lineage>
</organism>
<dbReference type="EMBL" id="CAJFDI010000004">
    <property type="protein sequence ID" value="CAD5225996.1"/>
    <property type="molecule type" value="Genomic_DNA"/>
</dbReference>
<dbReference type="Proteomes" id="UP000582659">
    <property type="component" value="Unassembled WGS sequence"/>
</dbReference>
<evidence type="ECO:0000313" key="2">
    <source>
        <dbReference type="Proteomes" id="UP000659654"/>
    </source>
</evidence>
<gene>
    <name evidence="1" type="ORF">BXYJ_LOCUS8824</name>
</gene>
<dbReference type="AlphaFoldDB" id="A0A7I8WSA3"/>
<name>A0A7I8WSA3_BURXY</name>
<dbReference type="OrthoDB" id="10585925at2759"/>
<protein>
    <submittedName>
        <fullName evidence="1">(pine wood nematode) hypothetical protein</fullName>
    </submittedName>
</protein>
<comment type="caution">
    <text evidence="1">The sequence shown here is derived from an EMBL/GenBank/DDBJ whole genome shotgun (WGS) entry which is preliminary data.</text>
</comment>
<proteinExistence type="predicted"/>
<evidence type="ECO:0000313" key="1">
    <source>
        <dbReference type="EMBL" id="CAD5225996.1"/>
    </source>
</evidence>
<keyword evidence="2" id="KW-1185">Reference proteome</keyword>
<accession>A0A7I8WSA3</accession>
<reference evidence="1" key="1">
    <citation type="submission" date="2020-09" db="EMBL/GenBank/DDBJ databases">
        <authorList>
            <person name="Kikuchi T."/>
        </authorList>
    </citation>
    <scope>NUCLEOTIDE SEQUENCE</scope>
    <source>
        <strain evidence="1">Ka4C1</strain>
    </source>
</reference>
<dbReference type="Proteomes" id="UP000659654">
    <property type="component" value="Unassembled WGS sequence"/>
</dbReference>
<dbReference type="EMBL" id="CAJFCV020000004">
    <property type="protein sequence ID" value="CAG9115283.1"/>
    <property type="molecule type" value="Genomic_DNA"/>
</dbReference>
<sequence length="247" mass="27448">MYSPVASLQLQLGTAPVTSLGIVSDLVSSLHSEPLRQLAVLLGGLGQFAFDDEGLVRRHLKDENFMMDSRKGLLNMNEQELMEFRSARKANIMLGPVPVDVTMAAVQADDDFAELPKLDGPNGVEFGRSGNCATPRGPQVQHTLYMSASDQLLPSVGFHAGTLDFSNMESMDFTESTRISQYNPFPSTPKTSSLREYELLESKIHLEHILTLFSQWDAGMKAKFMREFRGNSLLDDFLIQHFKSKGT</sequence>